<evidence type="ECO:0000256" key="3">
    <source>
        <dbReference type="ARBA" id="ARBA00023125"/>
    </source>
</evidence>
<dbReference type="PANTHER" id="PTHR30408:SF13">
    <property type="entry name" value="TYPE I RESTRICTION ENZYME HINDI SPECIFICITY SUBUNIT"/>
    <property type="match status" value="1"/>
</dbReference>
<dbReference type="SMR" id="Q1QB14"/>
<dbReference type="GO" id="GO:0009307">
    <property type="term" value="P:DNA restriction-modification system"/>
    <property type="evidence" value="ECO:0007669"/>
    <property type="project" value="UniProtKB-KW"/>
</dbReference>
<evidence type="ECO:0000256" key="2">
    <source>
        <dbReference type="ARBA" id="ARBA00022747"/>
    </source>
</evidence>
<evidence type="ECO:0000313" key="5">
    <source>
        <dbReference type="EMBL" id="ABE75139.1"/>
    </source>
</evidence>
<dbReference type="SUPFAM" id="SSF116734">
    <property type="entry name" value="DNA methylase specificity domain"/>
    <property type="match status" value="2"/>
</dbReference>
<keyword evidence="6" id="KW-1185">Reference proteome</keyword>
<keyword evidence="2" id="KW-0680">Restriction system</keyword>
<dbReference type="KEGG" id="pcr:Pcryo_1360"/>
<dbReference type="InterPro" id="IPR052021">
    <property type="entry name" value="Type-I_RS_S_subunit"/>
</dbReference>
<gene>
    <name evidence="5" type="ordered locus">Pcryo_1360</name>
</gene>
<protein>
    <submittedName>
        <fullName evidence="5">Restriction modification system DNA specificity domain protein</fullName>
    </submittedName>
</protein>
<dbReference type="PANTHER" id="PTHR30408">
    <property type="entry name" value="TYPE-1 RESTRICTION ENZYME ECOKI SPECIFICITY PROTEIN"/>
    <property type="match status" value="1"/>
</dbReference>
<keyword evidence="3" id="KW-0238">DNA-binding</keyword>
<dbReference type="GO" id="GO:0003677">
    <property type="term" value="F:DNA binding"/>
    <property type="evidence" value="ECO:0007669"/>
    <property type="project" value="UniProtKB-KW"/>
</dbReference>
<evidence type="ECO:0000256" key="1">
    <source>
        <dbReference type="ARBA" id="ARBA00010923"/>
    </source>
</evidence>
<accession>Q1QB14</accession>
<dbReference type="RefSeq" id="WP_011513691.1">
    <property type="nucleotide sequence ID" value="NC_007969.1"/>
</dbReference>
<dbReference type="CDD" id="cd16961">
    <property type="entry name" value="RMtype1_S_TRD-CR_like"/>
    <property type="match status" value="1"/>
</dbReference>
<dbReference type="Gene3D" id="3.90.220.20">
    <property type="entry name" value="DNA methylase specificity domains"/>
    <property type="match status" value="2"/>
</dbReference>
<comment type="similarity">
    <text evidence="1">Belongs to the type-I restriction system S methylase family.</text>
</comment>
<organism evidence="5 6">
    <name type="scientific">Psychrobacter cryohalolentis (strain ATCC BAA-1226 / DSM 17306 / VKM B-2378 / K5)</name>
    <dbReference type="NCBI Taxonomy" id="335284"/>
    <lineage>
        <taxon>Bacteria</taxon>
        <taxon>Pseudomonadati</taxon>
        <taxon>Pseudomonadota</taxon>
        <taxon>Gammaproteobacteria</taxon>
        <taxon>Moraxellales</taxon>
        <taxon>Moraxellaceae</taxon>
        <taxon>Psychrobacter</taxon>
    </lineage>
</organism>
<dbReference type="EMBL" id="CP000323">
    <property type="protein sequence ID" value="ABE75139.1"/>
    <property type="molecule type" value="Genomic_DNA"/>
</dbReference>
<dbReference type="InterPro" id="IPR000055">
    <property type="entry name" value="Restrct_endonuc_typeI_TRD"/>
</dbReference>
<feature type="domain" description="Type I restriction modification DNA specificity" evidence="4">
    <location>
        <begin position="3"/>
        <end position="188"/>
    </location>
</feature>
<name>Q1QB14_PSYCK</name>
<evidence type="ECO:0000313" key="6">
    <source>
        <dbReference type="Proteomes" id="UP000002425"/>
    </source>
</evidence>
<dbReference type="STRING" id="335284.Pcryo_1360"/>
<proteinExistence type="inferred from homology"/>
<evidence type="ECO:0000259" key="4">
    <source>
        <dbReference type="Pfam" id="PF01420"/>
    </source>
</evidence>
<dbReference type="AlphaFoldDB" id="Q1QB14"/>
<dbReference type="Pfam" id="PF01420">
    <property type="entry name" value="Methylase_S"/>
    <property type="match status" value="1"/>
</dbReference>
<reference evidence="5" key="1">
    <citation type="submission" date="2006-03" db="EMBL/GenBank/DDBJ databases">
        <title>Complete sequence of chromosome of Psychrobacter cryohalolentis K5.</title>
        <authorList>
            <consortium name="US DOE Joint Genome Institute"/>
            <person name="Copeland A."/>
            <person name="Lucas S."/>
            <person name="Lapidus A."/>
            <person name="Barry K."/>
            <person name="Detter J.C."/>
            <person name="Glavina del Rio T."/>
            <person name="Hammon N."/>
            <person name="Israni S."/>
            <person name="Dalin E."/>
            <person name="Tice H."/>
            <person name="Pitluck S."/>
            <person name="Brettin T."/>
            <person name="Bruce D."/>
            <person name="Han C."/>
            <person name="Tapia R."/>
            <person name="Sims D.R."/>
            <person name="Gilna P."/>
            <person name="Schmutz J."/>
            <person name="Larimer F."/>
            <person name="Land M."/>
            <person name="Hauser L."/>
            <person name="Kyrpides N."/>
            <person name="Kim E."/>
            <person name="Richardson P."/>
        </authorList>
    </citation>
    <scope>NUCLEOTIDE SEQUENCE</scope>
    <source>
        <strain evidence="5">K5</strain>
    </source>
</reference>
<sequence>MASDWVKTTLGEIVKLGNGIIQTGPFGSQLHASDYVDEGIPVIMPLNIINNKIDLSGIARITKEDAERLSKHLVKKNDIVYSRRGDVTRKALITELEEGMFCGTGCLLVRPGNSIDARFLTYHLSSPINQEWIIRHAVGATMPNLNTGILKRVPLNIPSLDTQKAIAHILGSLDDKIELNRQMNETLEAMAQALFKSWFVDFDPLIDNALAAGNAIPDEFIERAEQRKKIEKKDNSDIQDLFPDAFEFAEEMGWIPKGWENGILADICSYGKGKINTSELTLENYVSTENMNKEKSGISHAANIASTNQVPKFSVGQTLISNIRPYFKKIWLASFSGGRSNDVLSFQAHNSVANEYLFNLLYQDSFFDYMTATSKGTKMPRGDKAAIMSWSVAIPSSRLMEEFSELAKPMYLANNLRSLQTIELAKLRDTLLSKLMSGELCIPDAARLVDEII</sequence>
<dbReference type="eggNOG" id="COG0732">
    <property type="taxonomic scope" value="Bacteria"/>
</dbReference>
<dbReference type="InterPro" id="IPR044946">
    <property type="entry name" value="Restrct_endonuc_typeI_TRD_sf"/>
</dbReference>
<dbReference type="HOGENOM" id="CLU_021095_2_1_6"/>
<dbReference type="REBASE" id="12283">
    <property type="entry name" value="S.PcrKORF1359P"/>
</dbReference>
<dbReference type="Proteomes" id="UP000002425">
    <property type="component" value="Chromosome"/>
</dbReference>